<name>A0A4S4L082_9AGAM</name>
<reference evidence="1 2" key="1">
    <citation type="submission" date="2019-02" db="EMBL/GenBank/DDBJ databases">
        <title>Genome sequencing of the rare red list fungi Phellinidium pouzarii.</title>
        <authorList>
            <person name="Buettner E."/>
            <person name="Kellner H."/>
        </authorList>
    </citation>
    <scope>NUCLEOTIDE SEQUENCE [LARGE SCALE GENOMIC DNA]</scope>
    <source>
        <strain evidence="1 2">DSM 108285</strain>
    </source>
</reference>
<dbReference type="Proteomes" id="UP000308199">
    <property type="component" value="Unassembled WGS sequence"/>
</dbReference>
<evidence type="ECO:0000313" key="2">
    <source>
        <dbReference type="Proteomes" id="UP000308199"/>
    </source>
</evidence>
<sequence length="545" mass="61091">MTSIFEVDEIYRTILQYCDRPTLVRLARTSKLLSEVPLDLLWENLEAFSHLLRTFPSNLITWDASERAQPKPTVNYLIVPRDWNRFTSYARRVKTWSPEDLAYIEEPVVDHIAFGRNPEYILPNLTHIEVMATTVSGVHLQTLILCPTLESVTIWNATPTSQTTRSMNAFFRTLADRAHNLRKLTVHWGDGDVVSAPFVNGLSEVFSQGNSALNSVNLWSPECIDARGFSLLAKLPCLTTLHLNLINTDDASKICSEVRSRTDAFPSLQNLFLAGLVEEFPKMLHVFGNSPGMVSLGFSVRKYPMSSHLIQLFTFVASNFPYLRIMQFNVPKEEINIQLANRLYYMDPDSYLQDITVLQPLLDMQSLVAVHLELGVPLHLSDIDLITIASAWPAIEVLNLCSDPYCERTRTAQPLATVQGLFAVASACPSLKHLALFLDCTTGFSENVLANADVVSRTLINLDVGRSWVVEPSLVAALLSGVFPALKVFEWAGMDTSSSQVSDRASGHAASWRQVFDLLPIFRAVRANERRSRKVEITECVMNVD</sequence>
<gene>
    <name evidence="1" type="ORF">EW145_g5900</name>
</gene>
<dbReference type="EMBL" id="SGPK01000396">
    <property type="protein sequence ID" value="THH03918.1"/>
    <property type="molecule type" value="Genomic_DNA"/>
</dbReference>
<evidence type="ECO:0000313" key="1">
    <source>
        <dbReference type="EMBL" id="THH03918.1"/>
    </source>
</evidence>
<dbReference type="Gene3D" id="3.80.10.10">
    <property type="entry name" value="Ribonuclease Inhibitor"/>
    <property type="match status" value="1"/>
</dbReference>
<comment type="caution">
    <text evidence="1">The sequence shown here is derived from an EMBL/GenBank/DDBJ whole genome shotgun (WGS) entry which is preliminary data.</text>
</comment>
<keyword evidence="2" id="KW-1185">Reference proteome</keyword>
<evidence type="ECO:0008006" key="3">
    <source>
        <dbReference type="Google" id="ProtNLM"/>
    </source>
</evidence>
<dbReference type="InterPro" id="IPR032675">
    <property type="entry name" value="LRR_dom_sf"/>
</dbReference>
<accession>A0A4S4L082</accession>
<dbReference type="OrthoDB" id="3543113at2759"/>
<dbReference type="SUPFAM" id="SSF52047">
    <property type="entry name" value="RNI-like"/>
    <property type="match status" value="1"/>
</dbReference>
<proteinExistence type="predicted"/>
<dbReference type="AlphaFoldDB" id="A0A4S4L082"/>
<protein>
    <recommendedName>
        <fullName evidence="3">F-box domain-containing protein</fullName>
    </recommendedName>
</protein>
<organism evidence="1 2">
    <name type="scientific">Phellinidium pouzarii</name>
    <dbReference type="NCBI Taxonomy" id="167371"/>
    <lineage>
        <taxon>Eukaryota</taxon>
        <taxon>Fungi</taxon>
        <taxon>Dikarya</taxon>
        <taxon>Basidiomycota</taxon>
        <taxon>Agaricomycotina</taxon>
        <taxon>Agaricomycetes</taxon>
        <taxon>Hymenochaetales</taxon>
        <taxon>Hymenochaetaceae</taxon>
        <taxon>Phellinidium</taxon>
    </lineage>
</organism>